<protein>
    <submittedName>
        <fullName evidence="8">Cytochrome c-type biogenesis protein CcsB</fullName>
    </submittedName>
</protein>
<dbReference type="EMBL" id="FOCQ01000008">
    <property type="protein sequence ID" value="SEN26789.1"/>
    <property type="molecule type" value="Genomic_DNA"/>
</dbReference>
<evidence type="ECO:0000256" key="6">
    <source>
        <dbReference type="SAM" id="Phobius"/>
    </source>
</evidence>
<organism evidence="8 9">
    <name type="scientific">Lihuaxuella thermophila</name>
    <dbReference type="NCBI Taxonomy" id="1173111"/>
    <lineage>
        <taxon>Bacteria</taxon>
        <taxon>Bacillati</taxon>
        <taxon>Bacillota</taxon>
        <taxon>Bacilli</taxon>
        <taxon>Bacillales</taxon>
        <taxon>Thermoactinomycetaceae</taxon>
        <taxon>Lihuaxuella</taxon>
    </lineage>
</organism>
<feature type="domain" description="Cytochrome c assembly protein" evidence="7">
    <location>
        <begin position="305"/>
        <end position="401"/>
    </location>
</feature>
<dbReference type="InterPro" id="IPR002541">
    <property type="entry name" value="Cyt_c_assembly"/>
</dbReference>
<keyword evidence="9" id="KW-1185">Reference proteome</keyword>
<sequence>MVQLMENLLYATFILYLLSSVTFVMGISGNKEKKDEARVRRWGNIGVGIAITGAVFQVLFIITRMLIGGHFPTSNMFEFTAFLCFTIVIGFIVIFFIYRSVVLGAFVMPLAVILLAYASVFPRDVQPLIPALQSHWLYIHVTTAALGQGAFAVGFAAGLMYLIGRVGKEKKGKTGFWNAFWLETTLVVVLMFVGFSLINFTFGALGYEAKFSHQVDGQPNVQEYQLPPIAGPHEGKVIHMDPFLGLTQPLFEAPAWMKGQQAAGKLNSVIWSVMTGLILYGLIRLIARKSLTDILYPLVKNLNPELLDEVSYRAIAIGFPIFTLGALIFAMIWAHEAWGRFWGWDPKETWAFITWLFYSAYLHLRLSRGWHGLKSAWLAVGGFVIIMINLIVINLVISGLHSYA</sequence>
<evidence type="ECO:0000313" key="8">
    <source>
        <dbReference type="EMBL" id="SEN26789.1"/>
    </source>
</evidence>
<gene>
    <name evidence="8" type="ORF">SAMN05444955_10816</name>
</gene>
<feature type="transmembrane region" description="Helical" evidence="6">
    <location>
        <begin position="103"/>
        <end position="121"/>
    </location>
</feature>
<feature type="transmembrane region" description="Helical" evidence="6">
    <location>
        <begin position="376"/>
        <end position="397"/>
    </location>
</feature>
<dbReference type="GO" id="GO:0005886">
    <property type="term" value="C:plasma membrane"/>
    <property type="evidence" value="ECO:0007669"/>
    <property type="project" value="TreeGrafter"/>
</dbReference>
<feature type="transmembrane region" description="Helical" evidence="6">
    <location>
        <begin position="79"/>
        <end position="98"/>
    </location>
</feature>
<feature type="transmembrane region" description="Helical" evidence="6">
    <location>
        <begin position="310"/>
        <end position="334"/>
    </location>
</feature>
<proteinExistence type="predicted"/>
<dbReference type="PANTHER" id="PTHR30071:SF1">
    <property type="entry name" value="CYTOCHROME B_B6 PROTEIN-RELATED"/>
    <property type="match status" value="1"/>
</dbReference>
<dbReference type="OrthoDB" id="9814290at2"/>
<name>A0A1H8F500_9BACL</name>
<evidence type="ECO:0000313" key="9">
    <source>
        <dbReference type="Proteomes" id="UP000199695"/>
    </source>
</evidence>
<feature type="transmembrane region" description="Helical" evidence="6">
    <location>
        <begin position="136"/>
        <end position="163"/>
    </location>
</feature>
<evidence type="ECO:0000256" key="1">
    <source>
        <dbReference type="ARBA" id="ARBA00004141"/>
    </source>
</evidence>
<feature type="domain" description="Cytochrome c assembly protein" evidence="7">
    <location>
        <begin position="74"/>
        <end position="197"/>
    </location>
</feature>
<feature type="transmembrane region" description="Helical" evidence="6">
    <location>
        <begin position="269"/>
        <end position="287"/>
    </location>
</feature>
<dbReference type="Proteomes" id="UP000199695">
    <property type="component" value="Unassembled WGS sequence"/>
</dbReference>
<keyword evidence="3" id="KW-0201">Cytochrome c-type biogenesis</keyword>
<keyword evidence="5 6" id="KW-0472">Membrane</keyword>
<dbReference type="AlphaFoldDB" id="A0A1H8F500"/>
<dbReference type="GO" id="GO:0020037">
    <property type="term" value="F:heme binding"/>
    <property type="evidence" value="ECO:0007669"/>
    <property type="project" value="InterPro"/>
</dbReference>
<evidence type="ECO:0000256" key="3">
    <source>
        <dbReference type="ARBA" id="ARBA00022748"/>
    </source>
</evidence>
<dbReference type="PANTHER" id="PTHR30071">
    <property type="entry name" value="HEME EXPORTER PROTEIN C"/>
    <property type="match status" value="1"/>
</dbReference>
<feature type="transmembrane region" description="Helical" evidence="6">
    <location>
        <begin position="12"/>
        <end position="30"/>
    </location>
</feature>
<dbReference type="InterPro" id="IPR045062">
    <property type="entry name" value="Cyt_c_biogenesis_CcsA/CcmC"/>
</dbReference>
<feature type="transmembrane region" description="Helical" evidence="6">
    <location>
        <begin position="175"/>
        <end position="198"/>
    </location>
</feature>
<evidence type="ECO:0000256" key="4">
    <source>
        <dbReference type="ARBA" id="ARBA00022989"/>
    </source>
</evidence>
<reference evidence="8 9" key="1">
    <citation type="submission" date="2016-10" db="EMBL/GenBank/DDBJ databases">
        <authorList>
            <person name="de Groot N.N."/>
        </authorList>
    </citation>
    <scope>NUCLEOTIDE SEQUENCE [LARGE SCALE GENOMIC DNA]</scope>
    <source>
        <strain evidence="8 9">DSM 46701</strain>
    </source>
</reference>
<keyword evidence="4 6" id="KW-1133">Transmembrane helix</keyword>
<evidence type="ECO:0000256" key="5">
    <source>
        <dbReference type="ARBA" id="ARBA00023136"/>
    </source>
</evidence>
<evidence type="ECO:0000259" key="7">
    <source>
        <dbReference type="Pfam" id="PF01578"/>
    </source>
</evidence>
<evidence type="ECO:0000256" key="2">
    <source>
        <dbReference type="ARBA" id="ARBA00022692"/>
    </source>
</evidence>
<dbReference type="RefSeq" id="WP_089968964.1">
    <property type="nucleotide sequence ID" value="NZ_FOCQ01000008.1"/>
</dbReference>
<feature type="transmembrane region" description="Helical" evidence="6">
    <location>
        <begin position="42"/>
        <end position="67"/>
    </location>
</feature>
<feature type="transmembrane region" description="Helical" evidence="6">
    <location>
        <begin position="349"/>
        <end position="364"/>
    </location>
</feature>
<comment type="subcellular location">
    <subcellularLocation>
        <location evidence="1">Membrane</location>
        <topology evidence="1">Multi-pass membrane protein</topology>
    </subcellularLocation>
</comment>
<accession>A0A1H8F500</accession>
<dbReference type="GO" id="GO:0017004">
    <property type="term" value="P:cytochrome complex assembly"/>
    <property type="evidence" value="ECO:0007669"/>
    <property type="project" value="UniProtKB-KW"/>
</dbReference>
<dbReference type="STRING" id="1173111.SAMN05444955_10816"/>
<keyword evidence="2 6" id="KW-0812">Transmembrane</keyword>
<dbReference type="Pfam" id="PF01578">
    <property type="entry name" value="Cytochrom_C_asm"/>
    <property type="match status" value="2"/>
</dbReference>